<dbReference type="Pfam" id="PF00027">
    <property type="entry name" value="cNMP_binding"/>
    <property type="match status" value="1"/>
</dbReference>
<dbReference type="GO" id="GO:0019242">
    <property type="term" value="P:methylglyoxal biosynthetic process"/>
    <property type="evidence" value="ECO:0007669"/>
    <property type="project" value="UniProtKB-UniRule"/>
</dbReference>
<organism evidence="4">
    <name type="scientific">Trichodesmium erythraeum (strain IMS101)</name>
    <dbReference type="NCBI Taxonomy" id="203124"/>
    <lineage>
        <taxon>Bacteria</taxon>
        <taxon>Bacillati</taxon>
        <taxon>Cyanobacteriota</taxon>
        <taxon>Cyanophyceae</taxon>
        <taxon>Oscillatoriophycideae</taxon>
        <taxon>Oscillatoriales</taxon>
        <taxon>Microcoleaceae</taxon>
        <taxon>Trichodesmium</taxon>
    </lineage>
</organism>
<dbReference type="HOGENOM" id="CLU_936673_0_0_3"/>
<dbReference type="EMBL" id="CP000393">
    <property type="protein sequence ID" value="ABG52678.1"/>
    <property type="molecule type" value="Genomic_DNA"/>
</dbReference>
<dbReference type="InterPro" id="IPR036914">
    <property type="entry name" value="MGS-like_dom_sf"/>
</dbReference>
<reference evidence="4" key="1">
    <citation type="submission" date="2006-06" db="EMBL/GenBank/DDBJ databases">
        <title>Complete sequence of Trichodesmium erythraeum IMS101.</title>
        <authorList>
            <consortium name="US DOE Joint Genome Institute"/>
            <person name="Copeland A."/>
            <person name="Lucas S."/>
            <person name="Lapidus A."/>
            <person name="Barry K."/>
            <person name="Detter J.C."/>
            <person name="Glavina del Rio T."/>
            <person name="Hammon N."/>
            <person name="Israni S."/>
            <person name="Dalin E."/>
            <person name="Tice H."/>
            <person name="Pitluck S."/>
            <person name="Kiss H."/>
            <person name="Munk A.C."/>
            <person name="Brettin T."/>
            <person name="Bruce D."/>
            <person name="Han C."/>
            <person name="Tapia R."/>
            <person name="Gilna P."/>
            <person name="Schmutz J."/>
            <person name="Larimer F."/>
            <person name="Land M."/>
            <person name="Hauser L."/>
            <person name="Kyrpides N."/>
            <person name="Kim E."/>
            <person name="Richardson P."/>
        </authorList>
    </citation>
    <scope>NUCLEOTIDE SEQUENCE [LARGE SCALE GENOMIC DNA]</scope>
    <source>
        <strain evidence="4">IMS101</strain>
    </source>
</reference>
<feature type="binding site" evidence="1">
    <location>
        <position position="160"/>
    </location>
    <ligand>
        <name>substrate</name>
    </ligand>
</feature>
<dbReference type="STRING" id="203124.Tery_3603"/>
<dbReference type="OrthoDB" id="142078at2"/>
<dbReference type="eggNOG" id="COG0664">
    <property type="taxonomic scope" value="Bacteria"/>
</dbReference>
<dbReference type="InterPro" id="IPR014710">
    <property type="entry name" value="RmlC-like_jellyroll"/>
</dbReference>
<dbReference type="InterPro" id="IPR011607">
    <property type="entry name" value="MGS-like_dom"/>
</dbReference>
<dbReference type="KEGG" id="ter:Tery_3603"/>
<dbReference type="InterPro" id="IPR004363">
    <property type="entry name" value="Methylgl_synth"/>
</dbReference>
<dbReference type="AlphaFoldDB" id="Q10YJ6"/>
<dbReference type="EC" id="4.2.3.3" evidence="1"/>
<evidence type="ECO:0000259" key="2">
    <source>
        <dbReference type="PROSITE" id="PS50042"/>
    </source>
</evidence>
<name>Q10YJ6_TRIEI</name>
<feature type="active site" description="Proton donor/acceptor" evidence="1">
    <location>
        <position position="213"/>
    </location>
</feature>
<dbReference type="CDD" id="cd00038">
    <property type="entry name" value="CAP_ED"/>
    <property type="match status" value="1"/>
</dbReference>
<dbReference type="Gene3D" id="2.60.120.10">
    <property type="entry name" value="Jelly Rolls"/>
    <property type="match status" value="1"/>
</dbReference>
<dbReference type="PROSITE" id="PS50042">
    <property type="entry name" value="CNMP_BINDING_3"/>
    <property type="match status" value="1"/>
</dbReference>
<dbReference type="InterPro" id="IPR000595">
    <property type="entry name" value="cNMP-bd_dom"/>
</dbReference>
<dbReference type="InterPro" id="IPR018148">
    <property type="entry name" value="Methylglyoxal_synth_AS"/>
</dbReference>
<dbReference type="eggNOG" id="COG1803">
    <property type="taxonomic scope" value="Bacteria"/>
</dbReference>
<dbReference type="Pfam" id="PF02142">
    <property type="entry name" value="MGS"/>
    <property type="match status" value="1"/>
</dbReference>
<dbReference type="SMART" id="SM00851">
    <property type="entry name" value="MGS"/>
    <property type="match status" value="1"/>
</dbReference>
<dbReference type="InterPro" id="IPR018490">
    <property type="entry name" value="cNMP-bd_dom_sf"/>
</dbReference>
<gene>
    <name evidence="1" type="primary">mgsA</name>
    <name evidence="4" type="ordered locus">Tery_3603</name>
</gene>
<evidence type="ECO:0000313" key="4">
    <source>
        <dbReference type="EMBL" id="ABG52678.1"/>
    </source>
</evidence>
<dbReference type="PROSITE" id="PS51855">
    <property type="entry name" value="MGS"/>
    <property type="match status" value="1"/>
</dbReference>
<dbReference type="PANTHER" id="PTHR30492:SF0">
    <property type="entry name" value="METHYLGLYOXAL SYNTHASE"/>
    <property type="match status" value="1"/>
</dbReference>
<feature type="domain" description="Cyclic nucleotide-binding" evidence="2">
    <location>
        <begin position="20"/>
        <end position="117"/>
    </location>
</feature>
<feature type="binding site" evidence="1">
    <location>
        <position position="240"/>
    </location>
    <ligand>
        <name>substrate</name>
    </ligand>
</feature>
<dbReference type="SUPFAM" id="SSF52335">
    <property type="entry name" value="Methylglyoxal synthase-like"/>
    <property type="match status" value="1"/>
</dbReference>
<dbReference type="Gene3D" id="3.40.50.1380">
    <property type="entry name" value="Methylglyoxal synthase-like domain"/>
    <property type="match status" value="1"/>
</dbReference>
<dbReference type="NCBIfam" id="NF003559">
    <property type="entry name" value="PRK05234.1"/>
    <property type="match status" value="1"/>
</dbReference>
<feature type="binding site" evidence="1">
    <location>
        <begin position="186"/>
        <end position="189"/>
    </location>
    <ligand>
        <name>substrate</name>
    </ligand>
</feature>
<feature type="binding site" evidence="1">
    <location>
        <begin position="207"/>
        <end position="208"/>
    </location>
    <ligand>
        <name>substrate</name>
    </ligand>
</feature>
<dbReference type="SMART" id="SM00100">
    <property type="entry name" value="cNMP"/>
    <property type="match status" value="1"/>
</dbReference>
<dbReference type="PANTHER" id="PTHR30492">
    <property type="entry name" value="METHYLGLYOXAL SYNTHASE"/>
    <property type="match status" value="1"/>
</dbReference>
<proteinExistence type="inferred from homology"/>
<dbReference type="PROSITE" id="PS01335">
    <property type="entry name" value="METHYLGLYOXAL_SYNTH"/>
    <property type="match status" value="1"/>
</dbReference>
<comment type="catalytic activity">
    <reaction evidence="1">
        <text>dihydroxyacetone phosphate = methylglyoxal + phosphate</text>
        <dbReference type="Rhea" id="RHEA:17937"/>
        <dbReference type="ChEBI" id="CHEBI:17158"/>
        <dbReference type="ChEBI" id="CHEBI:43474"/>
        <dbReference type="ChEBI" id="CHEBI:57642"/>
        <dbReference type="EC" id="4.2.3.3"/>
    </reaction>
</comment>
<protein>
    <recommendedName>
        <fullName evidence="1">Methylglyoxal synthase</fullName>
        <shortName evidence="1">MGS</shortName>
        <ecNumber evidence="1">4.2.3.3</ecNumber>
    </recommendedName>
</protein>
<comment type="function">
    <text evidence="1">Catalyzes the formation of methylglyoxal from dihydroxyacetone phosphate.</text>
</comment>
<feature type="domain" description="MGS-like" evidence="3">
    <location>
        <begin position="147"/>
        <end position="322"/>
    </location>
</feature>
<dbReference type="CDD" id="cd01422">
    <property type="entry name" value="MGS"/>
    <property type="match status" value="1"/>
</dbReference>
<comment type="similarity">
    <text evidence="1">Belongs to the methylglyoxal synthase family.</text>
</comment>
<dbReference type="GO" id="GO:0005829">
    <property type="term" value="C:cytosol"/>
    <property type="evidence" value="ECO:0007669"/>
    <property type="project" value="TreeGrafter"/>
</dbReference>
<dbReference type="SUPFAM" id="SSF51206">
    <property type="entry name" value="cAMP-binding domain-like"/>
    <property type="match status" value="1"/>
</dbReference>
<dbReference type="RefSeq" id="WP_011613013.1">
    <property type="nucleotide sequence ID" value="NC_008312.1"/>
</dbReference>
<feature type="binding site" evidence="1">
    <location>
        <position position="164"/>
    </location>
    <ligand>
        <name>substrate</name>
    </ligand>
</feature>
<dbReference type="GO" id="GO:0008929">
    <property type="term" value="F:methylglyoxal synthase activity"/>
    <property type="evidence" value="ECO:0007669"/>
    <property type="project" value="UniProtKB-UniRule"/>
</dbReference>
<keyword evidence="1" id="KW-0456">Lyase</keyword>
<accession>Q10YJ6</accession>
<sequence>MEDNANYKNAVDILSTISILKESFSVTEIELFVKLTNFQRYKAKVKIICQSEPAISIICLITGEARVISNDYQLAILREGDIFGESMFSNECIRTANVIASTDVSAIIFTVEDYERLTRISPNIALKYKLFFEAIYKYHKRKDDKFFSVDSTKYLALIAHNEMKSSLVEFVKEHIKLITKFPLVATGTTGLLLHQATGVVLSRKVKSGPLGGDQAIGSMISTDNICGVLFFRDPLSSHPHHADIEALSRLCDVYQVPLATNPSTAKAILLYLDNTPLEGKHNFSLALTKYQENQSRIVHGGVTSSLKPLGDSDYPDIHSVKN</sequence>
<dbReference type="HAMAP" id="MF_00549">
    <property type="entry name" value="Methylglyoxal_synth"/>
    <property type="match status" value="1"/>
</dbReference>
<evidence type="ECO:0000259" key="3">
    <source>
        <dbReference type="PROSITE" id="PS51855"/>
    </source>
</evidence>
<evidence type="ECO:0000256" key="1">
    <source>
        <dbReference type="HAMAP-Rule" id="MF_00549"/>
    </source>
</evidence>